<dbReference type="SUPFAM" id="SSF51735">
    <property type="entry name" value="NAD(P)-binding Rossmann-fold domains"/>
    <property type="match status" value="1"/>
</dbReference>
<protein>
    <submittedName>
        <fullName evidence="5">SDR family oxidoreductase</fullName>
    </submittedName>
</protein>
<keyword evidence="2" id="KW-0560">Oxidoreductase</keyword>
<dbReference type="Gene3D" id="3.40.50.720">
    <property type="entry name" value="NAD(P)-binding Rossmann-like Domain"/>
    <property type="match status" value="1"/>
</dbReference>
<dbReference type="PRINTS" id="PR00081">
    <property type="entry name" value="GDHRDH"/>
</dbReference>
<accession>A0ABX5SVI6</accession>
<dbReference type="PRINTS" id="PR00080">
    <property type="entry name" value="SDRFAMILY"/>
</dbReference>
<sequence>MSAVDYRTERVLITGASSGIGAEFARRLAARGADLVLVARRGDRLEALAAELTTAHGVRVTPLQADLSRPQAGAQLRDVLAARSITVTSVINNAGFGTEGPFHDEDGVRLQDEIALNISAVVDISRTFIEDMRGRGRGFLINVASMAAYLPGPRMAVYAASKAFVLHFTEALWFEYRGSGLQVFALSPGATQTEFFEVLGNDAADGGAQRQTPQEVVRAAMRALDAGAPEPSVISGRRNRAAAALARILSRRHAVMLMGRITARAA</sequence>
<evidence type="ECO:0000256" key="3">
    <source>
        <dbReference type="RuleBase" id="RU000363"/>
    </source>
</evidence>
<dbReference type="Pfam" id="PF00106">
    <property type="entry name" value="adh_short"/>
    <property type="match status" value="1"/>
</dbReference>
<evidence type="ECO:0000313" key="6">
    <source>
        <dbReference type="Proteomes" id="UP000295748"/>
    </source>
</evidence>
<organism evidence="5 6">
    <name type="scientific">Microbacterium wangchenii</name>
    <dbReference type="NCBI Taxonomy" id="2541726"/>
    <lineage>
        <taxon>Bacteria</taxon>
        <taxon>Bacillati</taxon>
        <taxon>Actinomycetota</taxon>
        <taxon>Actinomycetes</taxon>
        <taxon>Micrococcales</taxon>
        <taxon>Microbacteriaceae</taxon>
        <taxon>Microbacterium</taxon>
    </lineage>
</organism>
<dbReference type="InterPro" id="IPR057326">
    <property type="entry name" value="KR_dom"/>
</dbReference>
<feature type="domain" description="Ketoreductase" evidence="4">
    <location>
        <begin position="9"/>
        <end position="189"/>
    </location>
</feature>
<evidence type="ECO:0000256" key="2">
    <source>
        <dbReference type="ARBA" id="ARBA00023002"/>
    </source>
</evidence>
<dbReference type="RefSeq" id="WP_135067606.1">
    <property type="nucleotide sequence ID" value="NZ_CP038266.1"/>
</dbReference>
<gene>
    <name evidence="5" type="ORF">E4K62_11645</name>
</gene>
<comment type="similarity">
    <text evidence="1 3">Belongs to the short-chain dehydrogenases/reductases (SDR) family.</text>
</comment>
<dbReference type="Proteomes" id="UP000295748">
    <property type="component" value="Chromosome"/>
</dbReference>
<dbReference type="PIRSF" id="PIRSF000126">
    <property type="entry name" value="11-beta-HSD1"/>
    <property type="match status" value="1"/>
</dbReference>
<reference evidence="5 6" key="1">
    <citation type="submission" date="2019-03" db="EMBL/GenBank/DDBJ databases">
        <authorList>
            <person name="Dong K."/>
        </authorList>
    </citation>
    <scope>NUCLEOTIDE SEQUENCE [LARGE SCALE GENOMIC DNA]</scope>
    <source>
        <strain evidence="6">dk512</strain>
    </source>
</reference>
<evidence type="ECO:0000313" key="5">
    <source>
        <dbReference type="EMBL" id="QBR89275.1"/>
    </source>
</evidence>
<dbReference type="InterPro" id="IPR036291">
    <property type="entry name" value="NAD(P)-bd_dom_sf"/>
</dbReference>
<keyword evidence="6" id="KW-1185">Reference proteome</keyword>
<dbReference type="PANTHER" id="PTHR43086:SF3">
    <property type="entry name" value="NADP-DEPENDENT 3-HYDROXY ACID DEHYDROGENASE YDFG"/>
    <property type="match status" value="1"/>
</dbReference>
<name>A0ABX5SVI6_9MICO</name>
<evidence type="ECO:0000256" key="1">
    <source>
        <dbReference type="ARBA" id="ARBA00006484"/>
    </source>
</evidence>
<dbReference type="InterPro" id="IPR002347">
    <property type="entry name" value="SDR_fam"/>
</dbReference>
<dbReference type="SMART" id="SM00822">
    <property type="entry name" value="PKS_KR"/>
    <property type="match status" value="1"/>
</dbReference>
<dbReference type="EMBL" id="CP038266">
    <property type="protein sequence ID" value="QBR89275.1"/>
    <property type="molecule type" value="Genomic_DNA"/>
</dbReference>
<evidence type="ECO:0000259" key="4">
    <source>
        <dbReference type="SMART" id="SM00822"/>
    </source>
</evidence>
<proteinExistence type="inferred from homology"/>
<dbReference type="PANTHER" id="PTHR43086">
    <property type="entry name" value="VERY-LONG-CHAIN 3-OXOOACYL-COA REDUCTASE"/>
    <property type="match status" value="1"/>
</dbReference>